<evidence type="ECO:0000256" key="1">
    <source>
        <dbReference type="ARBA" id="ARBA00004613"/>
    </source>
</evidence>
<evidence type="ECO:0000313" key="5">
    <source>
        <dbReference type="Proteomes" id="UP000051794"/>
    </source>
</evidence>
<dbReference type="GO" id="GO:0016810">
    <property type="term" value="F:hydrolase activity, acting on carbon-nitrogen (but not peptide) bonds"/>
    <property type="evidence" value="ECO:0007669"/>
    <property type="project" value="InterPro"/>
</dbReference>
<proteinExistence type="predicted"/>
<name>A0A0R1FVW0_9LACO</name>
<feature type="domain" description="NodB homology" evidence="3">
    <location>
        <begin position="129"/>
        <end position="310"/>
    </location>
</feature>
<dbReference type="GO" id="GO:0005975">
    <property type="term" value="P:carbohydrate metabolic process"/>
    <property type="evidence" value="ECO:0007669"/>
    <property type="project" value="InterPro"/>
</dbReference>
<protein>
    <submittedName>
        <fullName evidence="4">Polysaccharide deacetylase</fullName>
    </submittedName>
</protein>
<dbReference type="Proteomes" id="UP000051794">
    <property type="component" value="Unassembled WGS sequence"/>
</dbReference>
<dbReference type="InterPro" id="IPR011330">
    <property type="entry name" value="Glyco_hydro/deAcase_b/a-brl"/>
</dbReference>
<gene>
    <name evidence="4" type="ORF">FD43_GL000250</name>
</gene>
<evidence type="ECO:0000259" key="3">
    <source>
        <dbReference type="PROSITE" id="PS51677"/>
    </source>
</evidence>
<sequence>MSNKNQKMTRKQRKIIVIILAIILFVIMSFTIHRSVAYDKGSSEYYGLTKQEEKAKNGILVFCYHRILKNNLGVNVSRTLSTNSQLHDFDVPANEFKEQMEFLHKHNIKVISGAEMVKMTNSKKPIKGKYAVLTFDDIDRTTIDNAIPIMKKYNYPFTTFIITGNTGRYREGTQLATWSQIHEARKEAGNLMTIGVHTNNMHYLTSNLIPVFNLPKNYDRFTKDFVKSRKVLKAHTGIYADSFAYPYGGGTPRISQFLARQPHLGWVGTLDSGTVYNNGNGNHTDPIYTPRMIINTNSWPSIREWFSKKS</sequence>
<dbReference type="Pfam" id="PF01522">
    <property type="entry name" value="Polysacc_deac_1"/>
    <property type="match status" value="1"/>
</dbReference>
<dbReference type="RefSeq" id="WP_237756525.1">
    <property type="nucleotide sequence ID" value="NZ_AZCK01000010.1"/>
</dbReference>
<dbReference type="GeneID" id="66348417"/>
<keyword evidence="2" id="KW-0732">Signal</keyword>
<dbReference type="SUPFAM" id="SSF88713">
    <property type="entry name" value="Glycoside hydrolase/deacetylase"/>
    <property type="match status" value="1"/>
</dbReference>
<evidence type="ECO:0000313" key="4">
    <source>
        <dbReference type="EMBL" id="KRK23186.1"/>
    </source>
</evidence>
<dbReference type="Gene3D" id="3.20.20.370">
    <property type="entry name" value="Glycoside hydrolase/deacetylase"/>
    <property type="match status" value="1"/>
</dbReference>
<comment type="caution">
    <text evidence="4">The sequence shown here is derived from an EMBL/GenBank/DDBJ whole genome shotgun (WGS) entry which is preliminary data.</text>
</comment>
<dbReference type="InterPro" id="IPR002509">
    <property type="entry name" value="NODB_dom"/>
</dbReference>
<accession>A0A0R1FVW0</accession>
<reference evidence="4 5" key="1">
    <citation type="journal article" date="2015" name="Genome Announc.">
        <title>Expanding the biotechnology potential of lactobacilli through comparative genomics of 213 strains and associated genera.</title>
        <authorList>
            <person name="Sun Z."/>
            <person name="Harris H.M."/>
            <person name="McCann A."/>
            <person name="Guo C."/>
            <person name="Argimon S."/>
            <person name="Zhang W."/>
            <person name="Yang X."/>
            <person name="Jeffery I.B."/>
            <person name="Cooney J.C."/>
            <person name="Kagawa T.F."/>
            <person name="Liu W."/>
            <person name="Song Y."/>
            <person name="Salvetti E."/>
            <person name="Wrobel A."/>
            <person name="Rasinkangas P."/>
            <person name="Parkhill J."/>
            <person name="Rea M.C."/>
            <person name="O'Sullivan O."/>
            <person name="Ritari J."/>
            <person name="Douillard F.P."/>
            <person name="Paul Ross R."/>
            <person name="Yang R."/>
            <person name="Briner A.E."/>
            <person name="Felis G.E."/>
            <person name="de Vos W.M."/>
            <person name="Barrangou R."/>
            <person name="Klaenhammer T.R."/>
            <person name="Caufield P.W."/>
            <person name="Cui Y."/>
            <person name="Zhang H."/>
            <person name="O'Toole P.W."/>
        </authorList>
    </citation>
    <scope>NUCLEOTIDE SEQUENCE [LARGE SCALE GENOMIC DNA]</scope>
    <source>
        <strain evidence="4 5">DSM 12361</strain>
    </source>
</reference>
<dbReference type="PATRIC" id="fig|1423768.4.peg.254"/>
<dbReference type="PANTHER" id="PTHR34216">
    <property type="match status" value="1"/>
</dbReference>
<dbReference type="PROSITE" id="PS51677">
    <property type="entry name" value="NODB"/>
    <property type="match status" value="1"/>
</dbReference>
<dbReference type="PANTHER" id="PTHR34216:SF3">
    <property type="entry name" value="POLY-BETA-1,6-N-ACETYL-D-GLUCOSAMINE N-DEACETYLASE"/>
    <property type="match status" value="1"/>
</dbReference>
<dbReference type="InterPro" id="IPR051398">
    <property type="entry name" value="Polysacch_Deacetylase"/>
</dbReference>
<comment type="subcellular location">
    <subcellularLocation>
        <location evidence="1">Secreted</location>
    </subcellularLocation>
</comment>
<organism evidence="4 5">
    <name type="scientific">Apilactobacillus kunkeei DSM 12361 = ATCC 700308</name>
    <dbReference type="NCBI Taxonomy" id="1423768"/>
    <lineage>
        <taxon>Bacteria</taxon>
        <taxon>Bacillati</taxon>
        <taxon>Bacillota</taxon>
        <taxon>Bacilli</taxon>
        <taxon>Lactobacillales</taxon>
        <taxon>Lactobacillaceae</taxon>
        <taxon>Apilactobacillus</taxon>
    </lineage>
</organism>
<dbReference type="GO" id="GO:0005576">
    <property type="term" value="C:extracellular region"/>
    <property type="evidence" value="ECO:0007669"/>
    <property type="project" value="UniProtKB-SubCell"/>
</dbReference>
<dbReference type="EMBL" id="AZCK01000010">
    <property type="protein sequence ID" value="KRK23186.1"/>
    <property type="molecule type" value="Genomic_DNA"/>
</dbReference>
<evidence type="ECO:0000256" key="2">
    <source>
        <dbReference type="ARBA" id="ARBA00022729"/>
    </source>
</evidence>
<dbReference type="AlphaFoldDB" id="A0A0R1FVW0"/>